<dbReference type="Pfam" id="PF07494">
    <property type="entry name" value="Reg_prop"/>
    <property type="match status" value="1"/>
</dbReference>
<protein>
    <submittedName>
        <fullName evidence="4">Triple tyrosine motif-containing protein</fullName>
    </submittedName>
</protein>
<dbReference type="Gene3D" id="2.130.10.10">
    <property type="entry name" value="YVTN repeat-like/Quinoprotein amine dehydrogenase"/>
    <property type="match status" value="2"/>
</dbReference>
<dbReference type="InterPro" id="IPR011047">
    <property type="entry name" value="Quinoprotein_ADH-like_sf"/>
</dbReference>
<keyword evidence="2" id="KW-1133">Transmembrane helix</keyword>
<keyword evidence="1" id="KW-0175">Coiled coil</keyword>
<dbReference type="InterPro" id="IPR015943">
    <property type="entry name" value="WD40/YVTN_repeat-like_dom_sf"/>
</dbReference>
<evidence type="ECO:0000256" key="1">
    <source>
        <dbReference type="SAM" id="Coils"/>
    </source>
</evidence>
<dbReference type="Proteomes" id="UP001597051">
    <property type="component" value="Unassembled WGS sequence"/>
</dbReference>
<accession>A0ABW3J2X1</accession>
<proteinExistence type="predicted"/>
<dbReference type="InterPro" id="IPR013783">
    <property type="entry name" value="Ig-like_fold"/>
</dbReference>
<evidence type="ECO:0000313" key="4">
    <source>
        <dbReference type="EMBL" id="MFD0984777.1"/>
    </source>
</evidence>
<reference evidence="5" key="1">
    <citation type="journal article" date="2019" name="Int. J. Syst. Evol. Microbiol.">
        <title>The Global Catalogue of Microorganisms (GCM) 10K type strain sequencing project: providing services to taxonomists for standard genome sequencing and annotation.</title>
        <authorList>
            <consortium name="The Broad Institute Genomics Platform"/>
            <consortium name="The Broad Institute Genome Sequencing Center for Infectious Disease"/>
            <person name="Wu L."/>
            <person name="Ma J."/>
        </authorList>
    </citation>
    <scope>NUCLEOTIDE SEQUENCE [LARGE SCALE GENOMIC DNA]</scope>
    <source>
        <strain evidence="5">CECT 7649</strain>
    </source>
</reference>
<name>A0ABW3J2X1_9FLAO</name>
<sequence length="939" mass="108135">MLKIKIPHFLAIVFLLFPILCFSQELPPILKYSPVTYGAGNQNWMISQDKNNFVYFANNDGLLEFNGSSWTLFPSPNETILRSVKVIDKKIYTGCYMEFGFWTKQVNGLLKYTSLSSKIKSQILDDEQFWNILNYDQWVVFQSLNRIYIYDTKTGSFNIISPKNSIFKSYSTISSIYFQTYNEGLFEIENGKSKLVSNNPILLNNRIVNVFSIEDGLIIQTEWNGFYKLINGTLSKFTTDADSEFSTSNIYSSQILTDGSFVLGTVSNGIIILNSNGKLKYHITQSNGLSNNTVLSLFEDTDKNLWIGLDNGINCVNLKSPVKSFVDNTGIFGTVYASLLHQNKLYIGTNQGLFYKTYDTNEYFKFIAGTKGQVWSLSEHGGNVFCNHDSGAFVVENGVATKIFSQIGTWKSETVPHNKNLLLMGCYNGLIVLQKRNNQWVYRNKIFGFDYSTKYFEILKNNEVYVSHEYKGIFRLQLDNNLLKVRKTKSYSSPKKGKNSSLVKFNNIIYYAYKDGIFKLNNKTNQFQKDNTLSTVFENDEYTSGKLISDNASKIWLFSKHYIYYFSLNKLVTDLKKNSIPIPSKLTNSMLGYENITRLSNSVYLIGTSDGYYTLNINDLSFKNYSVSISNISINKLNEQFTNCSILEEGSFSHDENNITISYTVPQYNKYINSEYQYLLEGFQNEWSEWNAKSNVNFKNLPYGTYTFKVRAKIANSIPENIATYTFTILKPWYLTNLAIIIYLLLLLILAHYINKSYKVYYQKQEEKLIEENNLLLEIKELENDQQLMKMRNEQLANDVDIKNRELAVTNMSLINKNELLSLIKEDLKNSSSENSSRSIKSVITNITKNISEEDSWKVFKEAFDNADKDFLKKVKDAHTNLTPNDLRLCAYLRVNLSSKEIAPLLGISVRSVEIKRYRLRKKMDLPHEKGLVEYILSI</sequence>
<dbReference type="Gene3D" id="1.10.10.10">
    <property type="entry name" value="Winged helix-like DNA-binding domain superfamily/Winged helix DNA-binding domain"/>
    <property type="match status" value="1"/>
</dbReference>
<dbReference type="SMART" id="SM00421">
    <property type="entry name" value="HTH_LUXR"/>
    <property type="match status" value="1"/>
</dbReference>
<dbReference type="SUPFAM" id="SSF46894">
    <property type="entry name" value="C-terminal effector domain of the bipartite response regulators"/>
    <property type="match status" value="1"/>
</dbReference>
<evidence type="ECO:0000259" key="3">
    <source>
        <dbReference type="SMART" id="SM00421"/>
    </source>
</evidence>
<dbReference type="InterPro" id="IPR000792">
    <property type="entry name" value="Tscrpt_reg_LuxR_C"/>
</dbReference>
<dbReference type="EMBL" id="JBHTIZ010000025">
    <property type="protein sequence ID" value="MFD0984777.1"/>
    <property type="molecule type" value="Genomic_DNA"/>
</dbReference>
<dbReference type="InterPro" id="IPR036388">
    <property type="entry name" value="WH-like_DNA-bd_sf"/>
</dbReference>
<evidence type="ECO:0000313" key="5">
    <source>
        <dbReference type="Proteomes" id="UP001597051"/>
    </source>
</evidence>
<gene>
    <name evidence="4" type="ORF">ACFQ0S_09855</name>
</gene>
<keyword evidence="2" id="KW-0472">Membrane</keyword>
<dbReference type="InterPro" id="IPR011123">
    <property type="entry name" value="Y_Y_Y"/>
</dbReference>
<feature type="coiled-coil region" evidence="1">
    <location>
        <begin position="762"/>
        <end position="799"/>
    </location>
</feature>
<organism evidence="4 5">
    <name type="scientific">Flavobacterium myungsuense</name>
    <dbReference type="NCBI Taxonomy" id="651823"/>
    <lineage>
        <taxon>Bacteria</taxon>
        <taxon>Pseudomonadati</taxon>
        <taxon>Bacteroidota</taxon>
        <taxon>Flavobacteriia</taxon>
        <taxon>Flavobacteriales</taxon>
        <taxon>Flavobacteriaceae</taxon>
        <taxon>Flavobacterium</taxon>
    </lineage>
</organism>
<dbReference type="Gene3D" id="2.60.40.10">
    <property type="entry name" value="Immunoglobulins"/>
    <property type="match status" value="1"/>
</dbReference>
<feature type="domain" description="HTH luxR-type" evidence="3">
    <location>
        <begin position="879"/>
        <end position="936"/>
    </location>
</feature>
<keyword evidence="5" id="KW-1185">Reference proteome</keyword>
<keyword evidence="2" id="KW-0812">Transmembrane</keyword>
<dbReference type="RefSeq" id="WP_379757036.1">
    <property type="nucleotide sequence ID" value="NZ_JBHSYB010000026.1"/>
</dbReference>
<comment type="caution">
    <text evidence="4">The sequence shown here is derived from an EMBL/GenBank/DDBJ whole genome shotgun (WGS) entry which is preliminary data.</text>
</comment>
<dbReference type="InterPro" id="IPR016032">
    <property type="entry name" value="Sig_transdc_resp-reg_C-effctor"/>
</dbReference>
<dbReference type="InterPro" id="IPR011110">
    <property type="entry name" value="Reg_prop"/>
</dbReference>
<feature type="transmembrane region" description="Helical" evidence="2">
    <location>
        <begin position="733"/>
        <end position="754"/>
    </location>
</feature>
<dbReference type="SUPFAM" id="SSF50998">
    <property type="entry name" value="Quinoprotein alcohol dehydrogenase-like"/>
    <property type="match status" value="1"/>
</dbReference>
<dbReference type="Pfam" id="PF07495">
    <property type="entry name" value="Y_Y_Y"/>
    <property type="match status" value="1"/>
</dbReference>
<evidence type="ECO:0000256" key="2">
    <source>
        <dbReference type="SAM" id="Phobius"/>
    </source>
</evidence>